<dbReference type="InterPro" id="IPR024434">
    <property type="entry name" value="TSCPD_dom"/>
</dbReference>
<evidence type="ECO:0000256" key="2">
    <source>
        <dbReference type="ARBA" id="ARBA00012274"/>
    </source>
</evidence>
<dbReference type="Pfam" id="PF12637">
    <property type="entry name" value="TSCPD"/>
    <property type="match status" value="1"/>
</dbReference>
<organism evidence="7 8">
    <name type="scientific">Desulfosporosinus fructosivorans</name>
    <dbReference type="NCBI Taxonomy" id="2018669"/>
    <lineage>
        <taxon>Bacteria</taxon>
        <taxon>Bacillati</taxon>
        <taxon>Bacillota</taxon>
        <taxon>Clostridia</taxon>
        <taxon>Eubacteriales</taxon>
        <taxon>Desulfitobacteriaceae</taxon>
        <taxon>Desulfosporosinus</taxon>
    </lineage>
</organism>
<evidence type="ECO:0000256" key="5">
    <source>
        <dbReference type="ARBA" id="ARBA00047754"/>
    </source>
</evidence>
<keyword evidence="3" id="KW-0237">DNA synthesis</keyword>
<dbReference type="GO" id="GO:0000166">
    <property type="term" value="F:nucleotide binding"/>
    <property type="evidence" value="ECO:0007669"/>
    <property type="project" value="UniProtKB-KW"/>
</dbReference>
<dbReference type="GO" id="GO:0004748">
    <property type="term" value="F:ribonucleoside-diphosphate reductase activity, thioredoxin disulfide as acceptor"/>
    <property type="evidence" value="ECO:0007669"/>
    <property type="project" value="UniProtKB-EC"/>
</dbReference>
<evidence type="ECO:0000313" key="8">
    <source>
        <dbReference type="Proteomes" id="UP000298460"/>
    </source>
</evidence>
<dbReference type="EMBL" id="SPQQ01000002">
    <property type="protein sequence ID" value="TGE39374.1"/>
    <property type="molecule type" value="Genomic_DNA"/>
</dbReference>
<dbReference type="OrthoDB" id="9762933at2"/>
<keyword evidence="4" id="KW-0547">Nucleotide-binding</keyword>
<name>A0A4Z0RAA7_9FIRM</name>
<evidence type="ECO:0000256" key="1">
    <source>
        <dbReference type="ARBA" id="ARBA00007405"/>
    </source>
</evidence>
<evidence type="ECO:0000256" key="3">
    <source>
        <dbReference type="ARBA" id="ARBA00022634"/>
    </source>
</evidence>
<dbReference type="GO" id="GO:0071897">
    <property type="term" value="P:DNA biosynthetic process"/>
    <property type="evidence" value="ECO:0007669"/>
    <property type="project" value="UniProtKB-KW"/>
</dbReference>
<protein>
    <recommendedName>
        <fullName evidence="2">ribonucleoside-diphosphate reductase</fullName>
        <ecNumber evidence="2">1.17.4.1</ecNumber>
    </recommendedName>
</protein>
<proteinExistence type="inferred from homology"/>
<comment type="similarity">
    <text evidence="1">Belongs to the ribonucleoside diphosphate reductase class-2 family.</text>
</comment>
<dbReference type="Proteomes" id="UP000298460">
    <property type="component" value="Unassembled WGS sequence"/>
</dbReference>
<evidence type="ECO:0000259" key="6">
    <source>
        <dbReference type="Pfam" id="PF12637"/>
    </source>
</evidence>
<gene>
    <name evidence="7" type="ORF">E4K67_08055</name>
</gene>
<feature type="domain" description="TSCPD" evidence="6">
    <location>
        <begin position="23"/>
        <end position="125"/>
    </location>
</feature>
<dbReference type="EC" id="1.17.4.1" evidence="2"/>
<evidence type="ECO:0000256" key="4">
    <source>
        <dbReference type="ARBA" id="ARBA00022741"/>
    </source>
</evidence>
<comment type="caution">
    <text evidence="7">The sequence shown here is derived from an EMBL/GenBank/DDBJ whole genome shotgun (WGS) entry which is preliminary data.</text>
</comment>
<evidence type="ECO:0000313" key="7">
    <source>
        <dbReference type="EMBL" id="TGE39374.1"/>
    </source>
</evidence>
<reference evidence="7 8" key="1">
    <citation type="submission" date="2019-03" db="EMBL/GenBank/DDBJ databases">
        <title>Draft Genome Sequence of Desulfosporosinus fructosivorans Strain 63.6F, Isolated from Marine Sediment in the Baltic Sea.</title>
        <authorList>
            <person name="Hausmann B."/>
            <person name="Vandieken V."/>
            <person name="Pjevac P."/>
            <person name="Schreck K."/>
            <person name="Herbold C.W."/>
            <person name="Loy A."/>
        </authorList>
    </citation>
    <scope>NUCLEOTIDE SEQUENCE [LARGE SCALE GENOMIC DNA]</scope>
    <source>
        <strain evidence="7 8">63.6F</strain>
    </source>
</reference>
<sequence length="151" mass="16783">MKNNDYTCREKVRQSNGNFYIPRERPETTIGMTEKVKIGCGTIFITVNYDEDGICEVFTNLGRAGGCPSQSEATARVVSIALRSGVSVQSIIDQLKGIRCLSTVRKKGLQVLSCPDAIGKVLEKVYKSQCTIDSNYEIQEEENHVVDEVKE</sequence>
<keyword evidence="8" id="KW-1185">Reference proteome</keyword>
<comment type="catalytic activity">
    <reaction evidence="5">
        <text>a 2'-deoxyribonucleoside 5'-diphosphate + [thioredoxin]-disulfide + H2O = a ribonucleoside 5'-diphosphate + [thioredoxin]-dithiol</text>
        <dbReference type="Rhea" id="RHEA:23252"/>
        <dbReference type="Rhea" id="RHEA-COMP:10698"/>
        <dbReference type="Rhea" id="RHEA-COMP:10700"/>
        <dbReference type="ChEBI" id="CHEBI:15377"/>
        <dbReference type="ChEBI" id="CHEBI:29950"/>
        <dbReference type="ChEBI" id="CHEBI:50058"/>
        <dbReference type="ChEBI" id="CHEBI:57930"/>
        <dbReference type="ChEBI" id="CHEBI:73316"/>
        <dbReference type="EC" id="1.17.4.1"/>
    </reaction>
</comment>
<accession>A0A4Z0RAA7</accession>
<dbReference type="AlphaFoldDB" id="A0A4Z0RAA7"/>